<evidence type="ECO:0000256" key="3">
    <source>
        <dbReference type="SAM" id="SignalP"/>
    </source>
</evidence>
<keyword evidence="1 3" id="KW-0732">Signal</keyword>
<feature type="domain" description="EMI" evidence="4">
    <location>
        <begin position="29"/>
        <end position="110"/>
    </location>
</feature>
<evidence type="ECO:0000313" key="5">
    <source>
        <dbReference type="EMBL" id="RLV95047.1"/>
    </source>
</evidence>
<gene>
    <name evidence="5" type="ORF">DV515_00012961</name>
</gene>
<comment type="caution">
    <text evidence="5">The sequence shown here is derived from an EMBL/GenBank/DDBJ whole genome shotgun (WGS) entry which is preliminary data.</text>
</comment>
<evidence type="ECO:0000256" key="2">
    <source>
        <dbReference type="ARBA" id="ARBA00023157"/>
    </source>
</evidence>
<dbReference type="PROSITE" id="PS51041">
    <property type="entry name" value="EMI"/>
    <property type="match status" value="1"/>
</dbReference>
<reference evidence="5 6" key="1">
    <citation type="journal article" date="2018" name="Proc. R. Soc. B">
        <title>A non-coding region near Follistatin controls head colour polymorphism in the Gouldian finch.</title>
        <authorList>
            <person name="Toomey M.B."/>
            <person name="Marques C.I."/>
            <person name="Andrade P."/>
            <person name="Araujo P.M."/>
            <person name="Sabatino S."/>
            <person name="Gazda M.A."/>
            <person name="Afonso S."/>
            <person name="Lopes R.J."/>
            <person name="Corbo J.C."/>
            <person name="Carneiro M."/>
        </authorList>
    </citation>
    <scope>NUCLEOTIDE SEQUENCE [LARGE SCALE GENOMIC DNA]</scope>
    <source>
        <strain evidence="5">Red01</strain>
        <tissue evidence="5">Muscle</tissue>
    </source>
</reference>
<evidence type="ECO:0000259" key="4">
    <source>
        <dbReference type="PROSITE" id="PS51041"/>
    </source>
</evidence>
<feature type="signal peptide" evidence="3">
    <location>
        <begin position="1"/>
        <end position="22"/>
    </location>
</feature>
<proteinExistence type="predicted"/>
<dbReference type="EMBL" id="QUSF01000079">
    <property type="protein sequence ID" value="RLV95047.1"/>
    <property type="molecule type" value="Genomic_DNA"/>
</dbReference>
<sequence length="135" mass="15236">MEFPAVALSLIVALRMSPLAAGSKLQPHMPNVCAEQELGVVGLRRPCVQALSRAAQLWRQDCGGRRWCPAHERRVVYYMGYRQVYQLRSQTTYRCCPGWSQLPGDAGCLHSKCCSTQLNFLGFGSFQVLWLQKML</sequence>
<dbReference type="OrthoDB" id="409374at2759"/>
<keyword evidence="6" id="KW-1185">Reference proteome</keyword>
<organism evidence="5 6">
    <name type="scientific">Chloebia gouldiae</name>
    <name type="common">Gouldian finch</name>
    <name type="synonym">Erythrura gouldiae</name>
    <dbReference type="NCBI Taxonomy" id="44316"/>
    <lineage>
        <taxon>Eukaryota</taxon>
        <taxon>Metazoa</taxon>
        <taxon>Chordata</taxon>
        <taxon>Craniata</taxon>
        <taxon>Vertebrata</taxon>
        <taxon>Euteleostomi</taxon>
        <taxon>Archelosauria</taxon>
        <taxon>Archosauria</taxon>
        <taxon>Dinosauria</taxon>
        <taxon>Saurischia</taxon>
        <taxon>Theropoda</taxon>
        <taxon>Coelurosauria</taxon>
        <taxon>Aves</taxon>
        <taxon>Neognathae</taxon>
        <taxon>Neoaves</taxon>
        <taxon>Telluraves</taxon>
        <taxon>Australaves</taxon>
        <taxon>Passeriformes</taxon>
        <taxon>Passeroidea</taxon>
        <taxon>Passeridae</taxon>
        <taxon>Chloebia</taxon>
    </lineage>
</organism>
<name>A0A3L8S255_CHLGU</name>
<feature type="chain" id="PRO_5018266338" description="EMI domain-containing protein" evidence="3">
    <location>
        <begin position="23"/>
        <end position="135"/>
    </location>
</feature>
<protein>
    <recommendedName>
        <fullName evidence="4">EMI domain-containing protein</fullName>
    </recommendedName>
</protein>
<evidence type="ECO:0000313" key="6">
    <source>
        <dbReference type="Proteomes" id="UP000276834"/>
    </source>
</evidence>
<evidence type="ECO:0000256" key="1">
    <source>
        <dbReference type="ARBA" id="ARBA00022729"/>
    </source>
</evidence>
<dbReference type="AlphaFoldDB" id="A0A3L8S255"/>
<dbReference type="Proteomes" id="UP000276834">
    <property type="component" value="Unassembled WGS sequence"/>
</dbReference>
<dbReference type="InterPro" id="IPR011489">
    <property type="entry name" value="EMI_domain"/>
</dbReference>
<dbReference type="Pfam" id="PF07546">
    <property type="entry name" value="EMI"/>
    <property type="match status" value="1"/>
</dbReference>
<accession>A0A3L8S255</accession>
<keyword evidence="2" id="KW-1015">Disulfide bond</keyword>